<feature type="disulfide bond" evidence="2">
    <location>
        <begin position="195"/>
        <end position="243"/>
    </location>
</feature>
<sequence>MLRPVVSALVLVASVCLASCSPTPPEPEPEPQIYQHYVALGDSYSAMGSRAAKTTGPSACTRSADNYPNHVAEHERVENFTDVTCSSAITDHVVGTRETAEGPIAPQVDAIDSATDLVTLSIGGNDFGFPDIVSCFRDAALSDAPSNCAAQFAHLDTSDLAGKLDMVHEEIATRAPEAMVIVTGYMPLVTAEGSCDAAWFVSPADRAWAVTVTEQLNDEIRAAAQRHGALFVLPDDAPAHTACAEADQRWTDITGIATEAYPLHPTPVGQVAMGKAVAQVL</sequence>
<dbReference type="PANTHER" id="PTHR37981">
    <property type="entry name" value="LIPASE 2"/>
    <property type="match status" value="1"/>
</dbReference>
<keyword evidence="6" id="KW-1185">Reference proteome</keyword>
<dbReference type="AlphaFoldDB" id="A0A376CPV2"/>
<dbReference type="CDD" id="cd01823">
    <property type="entry name" value="SEST_like"/>
    <property type="match status" value="1"/>
</dbReference>
<name>A0A376CPV2_9CORY</name>
<dbReference type="PANTHER" id="PTHR37981:SF1">
    <property type="entry name" value="SGNH HYDROLASE-TYPE ESTERASE DOMAIN-CONTAINING PROTEIN"/>
    <property type="match status" value="1"/>
</dbReference>
<dbReference type="Gene3D" id="3.40.50.1110">
    <property type="entry name" value="SGNH hydrolase"/>
    <property type="match status" value="1"/>
</dbReference>
<proteinExistence type="predicted"/>
<keyword evidence="5" id="KW-0378">Hydrolase</keyword>
<dbReference type="GO" id="GO:0004806">
    <property type="term" value="F:triacylglycerol lipase activity"/>
    <property type="evidence" value="ECO:0007669"/>
    <property type="project" value="UniProtKB-EC"/>
</dbReference>
<reference evidence="5 6" key="1">
    <citation type="submission" date="2018-06" db="EMBL/GenBank/DDBJ databases">
        <authorList>
            <consortium name="Pathogen Informatics"/>
            <person name="Doyle S."/>
        </authorList>
    </citation>
    <scope>NUCLEOTIDE SEQUENCE [LARGE SCALE GENOMIC DNA]</scope>
    <source>
        <strain evidence="5 6">NCTC11862</strain>
    </source>
</reference>
<dbReference type="RefSeq" id="WP_018581784.1">
    <property type="nucleotide sequence ID" value="NZ_LDYD01000003.1"/>
</dbReference>
<feature type="chain" id="PRO_5039617743" evidence="3">
    <location>
        <begin position="19"/>
        <end position="281"/>
    </location>
</feature>
<dbReference type="EC" id="3.1.1.3" evidence="5"/>
<dbReference type="Proteomes" id="UP000254467">
    <property type="component" value="Unassembled WGS sequence"/>
</dbReference>
<dbReference type="InterPro" id="IPR013830">
    <property type="entry name" value="SGNH_hydro"/>
</dbReference>
<dbReference type="GO" id="GO:0019433">
    <property type="term" value="P:triglyceride catabolic process"/>
    <property type="evidence" value="ECO:0007669"/>
    <property type="project" value="TreeGrafter"/>
</dbReference>
<dbReference type="SUPFAM" id="SSF52266">
    <property type="entry name" value="SGNH hydrolase"/>
    <property type="match status" value="1"/>
</dbReference>
<feature type="active site" description="Nucleophile" evidence="1">
    <location>
        <position position="43"/>
    </location>
</feature>
<dbReference type="EMBL" id="UFXQ01000001">
    <property type="protein sequence ID" value="STC70315.1"/>
    <property type="molecule type" value="Genomic_DNA"/>
</dbReference>
<dbReference type="STRING" id="35756.GCA_001044155_00487"/>
<feature type="signal peptide" evidence="3">
    <location>
        <begin position="1"/>
        <end position="18"/>
    </location>
</feature>
<feature type="active site" evidence="1">
    <location>
        <position position="264"/>
    </location>
</feature>
<gene>
    <name evidence="5" type="ORF">NCTC11862_02128</name>
</gene>
<evidence type="ECO:0000313" key="6">
    <source>
        <dbReference type="Proteomes" id="UP000254467"/>
    </source>
</evidence>
<evidence type="ECO:0000256" key="3">
    <source>
        <dbReference type="SAM" id="SignalP"/>
    </source>
</evidence>
<feature type="domain" description="SGNH hydrolase-type esterase" evidence="4">
    <location>
        <begin position="39"/>
        <end position="270"/>
    </location>
</feature>
<evidence type="ECO:0000313" key="5">
    <source>
        <dbReference type="EMBL" id="STC70315.1"/>
    </source>
</evidence>
<organism evidence="5 6">
    <name type="scientific">Corynebacterium pilosum</name>
    <dbReference type="NCBI Taxonomy" id="35756"/>
    <lineage>
        <taxon>Bacteria</taxon>
        <taxon>Bacillati</taxon>
        <taxon>Actinomycetota</taxon>
        <taxon>Actinomycetes</taxon>
        <taxon>Mycobacteriales</taxon>
        <taxon>Corynebacteriaceae</taxon>
        <taxon>Corynebacterium</taxon>
    </lineage>
</organism>
<protein>
    <submittedName>
        <fullName evidence="5">Lipase 2</fullName>
        <ecNumber evidence="5">3.1.1.3</ecNumber>
    </submittedName>
</protein>
<evidence type="ECO:0000256" key="2">
    <source>
        <dbReference type="PIRSR" id="PIRSR637460-2"/>
    </source>
</evidence>
<keyword evidence="2" id="KW-1015">Disulfide bond</keyword>
<feature type="disulfide bond" evidence="2">
    <location>
        <begin position="60"/>
        <end position="85"/>
    </location>
</feature>
<keyword evidence="3" id="KW-0732">Signal</keyword>
<evidence type="ECO:0000256" key="1">
    <source>
        <dbReference type="PIRSR" id="PIRSR637460-1"/>
    </source>
</evidence>
<evidence type="ECO:0000259" key="4">
    <source>
        <dbReference type="Pfam" id="PF13472"/>
    </source>
</evidence>
<feature type="disulfide bond" evidence="2">
    <location>
        <begin position="135"/>
        <end position="148"/>
    </location>
</feature>
<dbReference type="InterPro" id="IPR037460">
    <property type="entry name" value="SEST-like"/>
</dbReference>
<accession>A0A376CPV2</accession>
<dbReference type="InterPro" id="IPR036514">
    <property type="entry name" value="SGNH_hydro_sf"/>
</dbReference>
<dbReference type="Pfam" id="PF13472">
    <property type="entry name" value="Lipase_GDSL_2"/>
    <property type="match status" value="1"/>
</dbReference>